<accession>A0A2B7YV34</accession>
<comment type="caution">
    <text evidence="6">The sequence shown here is derived from an EMBL/GenBank/DDBJ whole genome shotgun (WGS) entry which is preliminary data.</text>
</comment>
<proteinExistence type="inferred from homology"/>
<dbReference type="InterPro" id="IPR015590">
    <property type="entry name" value="Aldehyde_DH_dom"/>
</dbReference>
<comment type="catalytic activity">
    <reaction evidence="4">
        <text>an aldehyde + NAD(+) + H2O = a carboxylate + NADH + 2 H(+)</text>
        <dbReference type="Rhea" id="RHEA:16185"/>
        <dbReference type="ChEBI" id="CHEBI:15377"/>
        <dbReference type="ChEBI" id="CHEBI:15378"/>
        <dbReference type="ChEBI" id="CHEBI:17478"/>
        <dbReference type="ChEBI" id="CHEBI:29067"/>
        <dbReference type="ChEBI" id="CHEBI:57540"/>
        <dbReference type="ChEBI" id="CHEBI:57945"/>
        <dbReference type="EC" id="1.2.1.3"/>
    </reaction>
</comment>
<dbReference type="FunFam" id="3.40.309.10:FF:000012">
    <property type="entry name" value="Betaine aldehyde dehydrogenase"/>
    <property type="match status" value="1"/>
</dbReference>
<evidence type="ECO:0000313" key="6">
    <source>
        <dbReference type="EMBL" id="PGH27934.1"/>
    </source>
</evidence>
<dbReference type="SUPFAM" id="SSF53720">
    <property type="entry name" value="ALDH-like"/>
    <property type="match status" value="1"/>
</dbReference>
<dbReference type="InterPro" id="IPR016162">
    <property type="entry name" value="Ald_DH_N"/>
</dbReference>
<dbReference type="Pfam" id="PF00171">
    <property type="entry name" value="Aldedh"/>
    <property type="match status" value="1"/>
</dbReference>
<name>A0A2B7YV34_POLH7</name>
<keyword evidence="2" id="KW-0560">Oxidoreductase</keyword>
<evidence type="ECO:0000256" key="4">
    <source>
        <dbReference type="ARBA" id="ARBA00049194"/>
    </source>
</evidence>
<reference evidence="6 7" key="1">
    <citation type="submission" date="2017-10" db="EMBL/GenBank/DDBJ databases">
        <title>Comparative genomics in systemic dimorphic fungi from Ajellomycetaceae.</title>
        <authorList>
            <person name="Munoz J.F."/>
            <person name="Mcewen J.G."/>
            <person name="Clay O.K."/>
            <person name="Cuomo C.A."/>
        </authorList>
    </citation>
    <scope>NUCLEOTIDE SEQUENCE [LARGE SCALE GENOMIC DNA]</scope>
    <source>
        <strain evidence="6 7">UAMH7299</strain>
    </source>
</reference>
<feature type="domain" description="Aldehyde dehydrogenase" evidence="5">
    <location>
        <begin position="30"/>
        <end position="486"/>
    </location>
</feature>
<dbReference type="STRING" id="1447883.A0A2B7YV34"/>
<dbReference type="Gene3D" id="3.40.309.10">
    <property type="entry name" value="Aldehyde Dehydrogenase, Chain A, domain 2"/>
    <property type="match status" value="1"/>
</dbReference>
<dbReference type="Proteomes" id="UP000224634">
    <property type="component" value="Unassembled WGS sequence"/>
</dbReference>
<dbReference type="CDD" id="cd07091">
    <property type="entry name" value="ALDH_F1-2_Ald2-like"/>
    <property type="match status" value="1"/>
</dbReference>
<organism evidence="6 7">
    <name type="scientific">Polytolypa hystricis (strain UAMH7299)</name>
    <dbReference type="NCBI Taxonomy" id="1447883"/>
    <lineage>
        <taxon>Eukaryota</taxon>
        <taxon>Fungi</taxon>
        <taxon>Dikarya</taxon>
        <taxon>Ascomycota</taxon>
        <taxon>Pezizomycotina</taxon>
        <taxon>Eurotiomycetes</taxon>
        <taxon>Eurotiomycetidae</taxon>
        <taxon>Onygenales</taxon>
        <taxon>Onygenales incertae sedis</taxon>
        <taxon>Polytolypa</taxon>
    </lineage>
</organism>
<sequence>MAAEKIILDAGERSLEIPTGLFINNEFLPSHTGDTLDTLNPATGEKLATVSAASKHDIDAAVEAAKLAFKSWKDTLPTTRQALLLKLADLIERDAEDLAALEALDGGILLSQSSGMHIPNATATLRYFAGWADKIDGRSINIPTGIAYTRREPIGVCAAIVPWNAPLVVTIWKLAPCLVAGNTLIIKSSELTPLYGIKLAMLTKEAGFPPGVVNILAGLGPVAGQALAEHMEVRKVAFTGSVLTGRSILKAAAASNLKKVTLELGGKGPTIIFNDADFDNAVLWASVGITAHNGQICAAGSRIYVQEGIYENFIAAFKEASQKAILGDPLLATTTKGPIVSATQHANIMSYIEKGKQEGARLLHGGAVPSDGSQSVENTAFVDVGEDMTIMKEEIFGPVAAIAKFKTEDEVIEKANNTEYGLSSAIFTNDISRAHRISNALECGQVTVNAWGTLNPNLPFGGVKQSGYGRDMGEESLDGWTVVKAVSYNMLPPQ</sequence>
<evidence type="ECO:0000259" key="5">
    <source>
        <dbReference type="Pfam" id="PF00171"/>
    </source>
</evidence>
<evidence type="ECO:0000256" key="1">
    <source>
        <dbReference type="ARBA" id="ARBA00009986"/>
    </source>
</evidence>
<dbReference type="Gene3D" id="3.40.605.10">
    <property type="entry name" value="Aldehyde Dehydrogenase, Chain A, domain 1"/>
    <property type="match status" value="1"/>
</dbReference>
<evidence type="ECO:0000313" key="7">
    <source>
        <dbReference type="Proteomes" id="UP000224634"/>
    </source>
</evidence>
<dbReference type="GO" id="GO:0004029">
    <property type="term" value="F:aldehyde dehydrogenase (NAD+) activity"/>
    <property type="evidence" value="ECO:0007669"/>
    <property type="project" value="UniProtKB-EC"/>
</dbReference>
<dbReference type="PANTHER" id="PTHR11699">
    <property type="entry name" value="ALDEHYDE DEHYDROGENASE-RELATED"/>
    <property type="match status" value="1"/>
</dbReference>
<comment type="similarity">
    <text evidence="1">Belongs to the aldehyde dehydrogenase family.</text>
</comment>
<dbReference type="OrthoDB" id="310895at2759"/>
<keyword evidence="7" id="KW-1185">Reference proteome</keyword>
<dbReference type="InterPro" id="IPR016163">
    <property type="entry name" value="Ald_DH_C"/>
</dbReference>
<protein>
    <recommendedName>
        <fullName evidence="3">aldehyde dehydrogenase (NAD(+))</fullName>
        <ecNumber evidence="3">1.2.1.3</ecNumber>
    </recommendedName>
</protein>
<dbReference type="AlphaFoldDB" id="A0A2B7YV34"/>
<gene>
    <name evidence="6" type="ORF">AJ80_00188</name>
</gene>
<dbReference type="FunFam" id="3.40.605.10:FF:000007">
    <property type="entry name" value="NAD/NADP-dependent betaine aldehyde dehydrogenase"/>
    <property type="match status" value="1"/>
</dbReference>
<evidence type="ECO:0000256" key="2">
    <source>
        <dbReference type="ARBA" id="ARBA00023002"/>
    </source>
</evidence>
<dbReference type="InterPro" id="IPR016161">
    <property type="entry name" value="Ald_DH/histidinol_DH"/>
</dbReference>
<dbReference type="EC" id="1.2.1.3" evidence="3"/>
<evidence type="ECO:0000256" key="3">
    <source>
        <dbReference type="ARBA" id="ARBA00024226"/>
    </source>
</evidence>
<dbReference type="EMBL" id="PDNA01000002">
    <property type="protein sequence ID" value="PGH27934.1"/>
    <property type="molecule type" value="Genomic_DNA"/>
</dbReference>